<organism evidence="1 2">
    <name type="scientific">Nitratireductor arenosus</name>
    <dbReference type="NCBI Taxonomy" id="2682096"/>
    <lineage>
        <taxon>Bacteria</taxon>
        <taxon>Pseudomonadati</taxon>
        <taxon>Pseudomonadota</taxon>
        <taxon>Alphaproteobacteria</taxon>
        <taxon>Hyphomicrobiales</taxon>
        <taxon>Phyllobacteriaceae</taxon>
        <taxon>Nitratireductor</taxon>
    </lineage>
</organism>
<comment type="caution">
    <text evidence="1">The sequence shown here is derived from an EMBL/GenBank/DDBJ whole genome shotgun (WGS) entry which is preliminary data.</text>
</comment>
<dbReference type="Proteomes" id="UP000463224">
    <property type="component" value="Unassembled WGS sequence"/>
</dbReference>
<accession>A0A844QND1</accession>
<proteinExistence type="predicted"/>
<reference evidence="1 2" key="1">
    <citation type="submission" date="2019-12" db="EMBL/GenBank/DDBJ databases">
        <title>Nitratireductor arenosus sp. nov., Isolated from sea sand, Jeju island, South Korea.</title>
        <authorList>
            <person name="Kim W."/>
        </authorList>
    </citation>
    <scope>NUCLEOTIDE SEQUENCE [LARGE SCALE GENOMIC DNA]</scope>
    <source>
        <strain evidence="1 2">CAU 1489</strain>
    </source>
</reference>
<evidence type="ECO:0000313" key="1">
    <source>
        <dbReference type="EMBL" id="MVB00095.1"/>
    </source>
</evidence>
<keyword evidence="2" id="KW-1185">Reference proteome</keyword>
<gene>
    <name evidence="1" type="ORF">GN330_22880</name>
</gene>
<dbReference type="EMBL" id="WPHG01000010">
    <property type="protein sequence ID" value="MVB00095.1"/>
    <property type="molecule type" value="Genomic_DNA"/>
</dbReference>
<protein>
    <submittedName>
        <fullName evidence="1">Uncharacterized protein</fullName>
    </submittedName>
</protein>
<sequence length="93" mass="10702">MTKDDSHQPELAAQLKMAKDEIVRLRRMVADREYMCTAYRNMLGPKGLEVADMWDERGVQRIHFSWAQGADALSGEDRAGYILAFENTLREEP</sequence>
<evidence type="ECO:0000313" key="2">
    <source>
        <dbReference type="Proteomes" id="UP000463224"/>
    </source>
</evidence>
<name>A0A844QND1_9HYPH</name>
<dbReference type="RefSeq" id="WP_156715967.1">
    <property type="nucleotide sequence ID" value="NZ_WPHG01000010.1"/>
</dbReference>
<dbReference type="AlphaFoldDB" id="A0A844QND1"/>